<dbReference type="Gene3D" id="3.90.1150.10">
    <property type="entry name" value="Aspartate Aminotransferase, domain 1"/>
    <property type="match status" value="1"/>
</dbReference>
<evidence type="ECO:0000256" key="4">
    <source>
        <dbReference type="ARBA" id="ARBA00022679"/>
    </source>
</evidence>
<dbReference type="Gene3D" id="3.40.640.10">
    <property type="entry name" value="Type I PLP-dependent aspartate aminotransferase-like (Major domain)"/>
    <property type="match status" value="1"/>
</dbReference>
<evidence type="ECO:0000256" key="5">
    <source>
        <dbReference type="ARBA" id="ARBA00022898"/>
    </source>
</evidence>
<dbReference type="SUPFAM" id="SSF53383">
    <property type="entry name" value="PLP-dependent transferases"/>
    <property type="match status" value="1"/>
</dbReference>
<evidence type="ECO:0000313" key="8">
    <source>
        <dbReference type="Proteomes" id="UP000070444"/>
    </source>
</evidence>
<dbReference type="Pfam" id="PF00155">
    <property type="entry name" value="Aminotran_1_2"/>
    <property type="match status" value="1"/>
</dbReference>
<evidence type="ECO:0000256" key="2">
    <source>
        <dbReference type="ARBA" id="ARBA00007441"/>
    </source>
</evidence>
<dbReference type="InterPro" id="IPR015422">
    <property type="entry name" value="PyrdxlP-dep_Trfase_small"/>
</dbReference>
<gene>
    <name evidence="7" type="ORF">CONCODRAFT_41533</name>
</gene>
<accession>A0A137P0W1</accession>
<dbReference type="AlphaFoldDB" id="A0A137P0W1"/>
<sequence>MANQLSDKHNSTIDYAKLAASRVSGMNSDVWTIFTQVSQQFNTINLGQGFMSFPAPDFVKQAGCDAILADKNQYSPPMGIPRLRNALAKNYSPLFGRELDPNNQILVTTGANEGIFCAISAFIEAGDEAIFIEPFFDQYLSNLTMNGGIPVYCPLRLDPSVEFNKNIPASSYKINLVELESKITAKTKLIIVNTPHNPVGKVFSKEELIGIGELAEKHNLIIISDEVYDRLYYKPHDHIRLGSMEKFWKRTVTVGSAGKTFGVTGWRVGWLIGPDELIRYCLAAHTRICFCTDHPIQDAVASAFEQAESNGYFEQIIKDYQSRKDVLAKAFDDIGLPYVIPEGSYFILVNTDKLKVPREEWDAIPEHIKKRGLNYMMCYWIAKTAGVTAIPASEFYSEANAALASNLARFAFCKSEDLLQQASVRLSKLKNYI</sequence>
<keyword evidence="5" id="KW-0663">Pyridoxal phosphate</keyword>
<dbReference type="GO" id="GO:0030170">
    <property type="term" value="F:pyridoxal phosphate binding"/>
    <property type="evidence" value="ECO:0007669"/>
    <property type="project" value="InterPro"/>
</dbReference>
<proteinExistence type="inferred from homology"/>
<comment type="cofactor">
    <cofactor evidence="1">
        <name>pyridoxal 5'-phosphate</name>
        <dbReference type="ChEBI" id="CHEBI:597326"/>
    </cofactor>
</comment>
<keyword evidence="3" id="KW-0032">Aminotransferase</keyword>
<dbReference type="InterPro" id="IPR051326">
    <property type="entry name" value="Kynurenine-oxoglutarate_AT"/>
</dbReference>
<dbReference type="FunFam" id="3.40.640.10:FF:000024">
    <property type="entry name" value="Kynurenine--oxoglutarate transaminase 3"/>
    <property type="match status" value="1"/>
</dbReference>
<dbReference type="PANTHER" id="PTHR43807">
    <property type="entry name" value="FI04487P"/>
    <property type="match status" value="1"/>
</dbReference>
<reference evidence="7 8" key="1">
    <citation type="journal article" date="2015" name="Genome Biol. Evol.">
        <title>Phylogenomic analyses indicate that early fungi evolved digesting cell walls of algal ancestors of land plants.</title>
        <authorList>
            <person name="Chang Y."/>
            <person name="Wang S."/>
            <person name="Sekimoto S."/>
            <person name="Aerts A.L."/>
            <person name="Choi C."/>
            <person name="Clum A."/>
            <person name="LaButti K.M."/>
            <person name="Lindquist E.A."/>
            <person name="Yee Ngan C."/>
            <person name="Ohm R.A."/>
            <person name="Salamov A.A."/>
            <person name="Grigoriev I.V."/>
            <person name="Spatafora J.W."/>
            <person name="Berbee M.L."/>
        </authorList>
    </citation>
    <scope>NUCLEOTIDE SEQUENCE [LARGE SCALE GENOMIC DNA]</scope>
    <source>
        <strain evidence="7 8">NRRL 28638</strain>
    </source>
</reference>
<dbReference type="GO" id="GO:0047536">
    <property type="term" value="F:2-aminoadipate transaminase activity"/>
    <property type="evidence" value="ECO:0007669"/>
    <property type="project" value="EnsemblFungi"/>
</dbReference>
<dbReference type="GO" id="GO:0034276">
    <property type="term" value="P:kynurenic acid biosynthetic process"/>
    <property type="evidence" value="ECO:0007669"/>
    <property type="project" value="EnsemblFungi"/>
</dbReference>
<dbReference type="InterPro" id="IPR004839">
    <property type="entry name" value="Aminotransferase_I/II_large"/>
</dbReference>
<evidence type="ECO:0000259" key="6">
    <source>
        <dbReference type="Pfam" id="PF00155"/>
    </source>
</evidence>
<keyword evidence="4 7" id="KW-0808">Transferase</keyword>
<dbReference type="Proteomes" id="UP000070444">
    <property type="component" value="Unassembled WGS sequence"/>
</dbReference>
<comment type="similarity">
    <text evidence="2">Belongs to the class-I pyridoxal-phosphate-dependent aminotransferase family.</text>
</comment>
<dbReference type="GO" id="GO:0005739">
    <property type="term" value="C:mitochondrion"/>
    <property type="evidence" value="ECO:0007669"/>
    <property type="project" value="EnsemblFungi"/>
</dbReference>
<evidence type="ECO:0000256" key="3">
    <source>
        <dbReference type="ARBA" id="ARBA00022576"/>
    </source>
</evidence>
<name>A0A137P0W1_CONC2</name>
<dbReference type="OrthoDB" id="2414662at2759"/>
<dbReference type="InterPro" id="IPR004838">
    <property type="entry name" value="NHTrfase_class1_PyrdxlP-BS"/>
</dbReference>
<dbReference type="PROSITE" id="PS00105">
    <property type="entry name" value="AA_TRANSFER_CLASS_1"/>
    <property type="match status" value="1"/>
</dbReference>
<keyword evidence="8" id="KW-1185">Reference proteome</keyword>
<dbReference type="CDD" id="cd00609">
    <property type="entry name" value="AAT_like"/>
    <property type="match status" value="1"/>
</dbReference>
<dbReference type="OMA" id="PRDFKLC"/>
<protein>
    <submittedName>
        <fullName evidence="7">PLP-dependent transferase</fullName>
    </submittedName>
</protein>
<dbReference type="STRING" id="796925.A0A137P0W1"/>
<organism evidence="7 8">
    <name type="scientific">Conidiobolus coronatus (strain ATCC 28846 / CBS 209.66 / NRRL 28638)</name>
    <name type="common">Delacroixia coronata</name>
    <dbReference type="NCBI Taxonomy" id="796925"/>
    <lineage>
        <taxon>Eukaryota</taxon>
        <taxon>Fungi</taxon>
        <taxon>Fungi incertae sedis</taxon>
        <taxon>Zoopagomycota</taxon>
        <taxon>Entomophthoromycotina</taxon>
        <taxon>Entomophthoromycetes</taxon>
        <taxon>Entomophthorales</taxon>
        <taxon>Ancylistaceae</taxon>
        <taxon>Conidiobolus</taxon>
    </lineage>
</organism>
<dbReference type="GO" id="GO:0016212">
    <property type="term" value="F:kynurenine-oxoglutarate transaminase activity"/>
    <property type="evidence" value="ECO:0007669"/>
    <property type="project" value="EnsemblFungi"/>
</dbReference>
<dbReference type="InterPro" id="IPR015424">
    <property type="entry name" value="PyrdxlP-dep_Trfase"/>
</dbReference>
<dbReference type="InterPro" id="IPR015421">
    <property type="entry name" value="PyrdxlP-dep_Trfase_major"/>
</dbReference>
<evidence type="ECO:0000313" key="7">
    <source>
        <dbReference type="EMBL" id="KXN68677.1"/>
    </source>
</evidence>
<dbReference type="PANTHER" id="PTHR43807:SF20">
    <property type="entry name" value="FI04487P"/>
    <property type="match status" value="1"/>
</dbReference>
<dbReference type="EMBL" id="KQ964565">
    <property type="protein sequence ID" value="KXN68677.1"/>
    <property type="molecule type" value="Genomic_DNA"/>
</dbReference>
<feature type="domain" description="Aminotransferase class I/classII large" evidence="6">
    <location>
        <begin position="43"/>
        <end position="397"/>
    </location>
</feature>
<evidence type="ECO:0000256" key="1">
    <source>
        <dbReference type="ARBA" id="ARBA00001933"/>
    </source>
</evidence>